<sequence>MRSNKRRFLMLLSAGIIAWVVYCIISIASFNRHKTTPLRNIVNILPPSIRYLKVNDSSRIPVVIVEEHHEVIPYWYAAAEQSLITKSDVTILHIDGHDDNAYPIITEDFPLLKYPTTDIQLFSLMQRNDVFIVGASATGLIKRVIWVWPPWDKVNHKTDYKKHEAPVFLEALMRHLLKLTDLQLNITQTIGLCLTRSPNTLHFEPSMRFCVSYNDPNSTLVLFHTPSIQEIEKRTEKLLTLLSATVLPKFITVTRSVRDGYTPRHLAGKIETDIMQILNQKYHVLDHNLVHYDDSLLGGKKGWYNRYK</sequence>
<keyword evidence="3" id="KW-1185">Reference proteome</keyword>
<dbReference type="EMBL" id="KB203566">
    <property type="protein sequence ID" value="ESO84242.1"/>
    <property type="molecule type" value="Genomic_DNA"/>
</dbReference>
<dbReference type="InterPro" id="IPR024131">
    <property type="entry name" value="UPF0489"/>
</dbReference>
<organism evidence="2 3">
    <name type="scientific">Lottia gigantea</name>
    <name type="common">Giant owl limpet</name>
    <dbReference type="NCBI Taxonomy" id="225164"/>
    <lineage>
        <taxon>Eukaryota</taxon>
        <taxon>Metazoa</taxon>
        <taxon>Spiralia</taxon>
        <taxon>Lophotrochozoa</taxon>
        <taxon>Mollusca</taxon>
        <taxon>Gastropoda</taxon>
        <taxon>Patellogastropoda</taxon>
        <taxon>Lottioidea</taxon>
        <taxon>Lottiidae</taxon>
        <taxon>Lottia</taxon>
    </lineage>
</organism>
<dbReference type="OrthoDB" id="418142at2759"/>
<comment type="similarity">
    <text evidence="1">Belongs to the UPF0489 family.</text>
</comment>
<gene>
    <name evidence="2" type="ORF">LOTGIDRAFT_229697</name>
</gene>
<dbReference type="Proteomes" id="UP000030746">
    <property type="component" value="Unassembled WGS sequence"/>
</dbReference>
<dbReference type="PANTHER" id="PTHR13225:SF3">
    <property type="entry name" value="UPF0489 PROTEIN C5ORF22"/>
    <property type="match status" value="1"/>
</dbReference>
<evidence type="ECO:0000313" key="2">
    <source>
        <dbReference type="EMBL" id="ESO84242.1"/>
    </source>
</evidence>
<protein>
    <submittedName>
        <fullName evidence="2">Uncharacterized protein</fullName>
    </submittedName>
</protein>
<dbReference type="PANTHER" id="PTHR13225">
    <property type="entry name" value="MISEXPRESSION SUPPRESSOR OF RAS 6"/>
    <property type="match status" value="1"/>
</dbReference>
<dbReference type="RefSeq" id="XP_009065361.1">
    <property type="nucleotide sequence ID" value="XM_009067113.1"/>
</dbReference>
<dbReference type="CTD" id="20248081"/>
<accession>V3ZJ05</accession>
<proteinExistence type="inferred from homology"/>
<name>V3ZJ05_LOTGI</name>
<evidence type="ECO:0000256" key="1">
    <source>
        <dbReference type="ARBA" id="ARBA00007099"/>
    </source>
</evidence>
<dbReference type="Pfam" id="PF12640">
    <property type="entry name" value="UPF0489"/>
    <property type="match status" value="1"/>
</dbReference>
<reference evidence="2 3" key="1">
    <citation type="journal article" date="2013" name="Nature">
        <title>Insights into bilaterian evolution from three spiralian genomes.</title>
        <authorList>
            <person name="Simakov O."/>
            <person name="Marletaz F."/>
            <person name="Cho S.J."/>
            <person name="Edsinger-Gonzales E."/>
            <person name="Havlak P."/>
            <person name="Hellsten U."/>
            <person name="Kuo D.H."/>
            <person name="Larsson T."/>
            <person name="Lv J."/>
            <person name="Arendt D."/>
            <person name="Savage R."/>
            <person name="Osoegawa K."/>
            <person name="de Jong P."/>
            <person name="Grimwood J."/>
            <person name="Chapman J.A."/>
            <person name="Shapiro H."/>
            <person name="Aerts A."/>
            <person name="Otillar R.P."/>
            <person name="Terry A.Y."/>
            <person name="Boore J.L."/>
            <person name="Grigoriev I.V."/>
            <person name="Lindberg D.R."/>
            <person name="Seaver E.C."/>
            <person name="Weisblat D.A."/>
            <person name="Putnam N.H."/>
            <person name="Rokhsar D.S."/>
        </authorList>
    </citation>
    <scope>NUCLEOTIDE SEQUENCE [LARGE SCALE GENOMIC DNA]</scope>
</reference>
<dbReference type="GeneID" id="20248081"/>
<dbReference type="AlphaFoldDB" id="V3ZJ05"/>
<evidence type="ECO:0000313" key="3">
    <source>
        <dbReference type="Proteomes" id="UP000030746"/>
    </source>
</evidence>
<dbReference type="HOGENOM" id="CLU_903963_0_0_1"/>
<dbReference type="KEGG" id="lgi:LOTGIDRAFT_229697"/>